<evidence type="ECO:0000256" key="2">
    <source>
        <dbReference type="ARBA" id="ARBA00006210"/>
    </source>
</evidence>
<keyword evidence="11" id="KW-1185">Reference proteome</keyword>
<dbReference type="EMBL" id="ML977337">
    <property type="protein sequence ID" value="KAF2110699.1"/>
    <property type="molecule type" value="Genomic_DNA"/>
</dbReference>
<evidence type="ECO:0000313" key="10">
    <source>
        <dbReference type="EMBL" id="KAF2110699.1"/>
    </source>
</evidence>
<dbReference type="GO" id="GO:0016592">
    <property type="term" value="C:mediator complex"/>
    <property type="evidence" value="ECO:0007669"/>
    <property type="project" value="InterPro"/>
</dbReference>
<feature type="compositionally biased region" description="Acidic residues" evidence="8">
    <location>
        <begin position="308"/>
        <end position="320"/>
    </location>
</feature>
<dbReference type="OrthoDB" id="5310959at2759"/>
<gene>
    <name evidence="10" type="ORF">BDV96DRAFT_500548</name>
</gene>
<evidence type="ECO:0000256" key="3">
    <source>
        <dbReference type="ARBA" id="ARBA00023015"/>
    </source>
</evidence>
<dbReference type="Pfam" id="PF10744">
    <property type="entry name" value="Med1"/>
    <property type="match status" value="1"/>
</dbReference>
<dbReference type="GO" id="GO:0003712">
    <property type="term" value="F:transcription coregulator activity"/>
    <property type="evidence" value="ECO:0007669"/>
    <property type="project" value="InterPro"/>
</dbReference>
<protein>
    <recommendedName>
        <fullName evidence="7">Mediator of RNA polymerase II transcription subunit 1</fullName>
    </recommendedName>
    <alternativeName>
        <fullName evidence="7">Mediator complex subunit 1</fullName>
    </alternativeName>
</protein>
<dbReference type="GO" id="GO:0045944">
    <property type="term" value="P:positive regulation of transcription by RNA polymerase II"/>
    <property type="evidence" value="ECO:0007669"/>
    <property type="project" value="UniProtKB-ARBA"/>
</dbReference>
<keyword evidence="4 7" id="KW-0010">Activator</keyword>
<evidence type="ECO:0000256" key="4">
    <source>
        <dbReference type="ARBA" id="ARBA00023159"/>
    </source>
</evidence>
<organism evidence="10 11">
    <name type="scientific">Lophiotrema nucula</name>
    <dbReference type="NCBI Taxonomy" id="690887"/>
    <lineage>
        <taxon>Eukaryota</taxon>
        <taxon>Fungi</taxon>
        <taxon>Dikarya</taxon>
        <taxon>Ascomycota</taxon>
        <taxon>Pezizomycotina</taxon>
        <taxon>Dothideomycetes</taxon>
        <taxon>Pleosporomycetidae</taxon>
        <taxon>Pleosporales</taxon>
        <taxon>Lophiotremataceae</taxon>
        <taxon>Lophiotrema</taxon>
    </lineage>
</organism>
<evidence type="ECO:0000313" key="11">
    <source>
        <dbReference type="Proteomes" id="UP000799770"/>
    </source>
</evidence>
<sequence>MATPTPSTNTPQKTLPAFSSPAPRSVPNTGTMNFDSPAALGIAFENAVGGVGMGISMSGMGMSSLGLSASAMGHADEEERRRRLENVIEMLKNKPGRVGVDGIIGLCNKQGLEVHRGPQGRGRDKEREMLELEIGTEALCEITVKNGDIADVNLELASDGPDINFGPTGSKILVDSLQPLPGMTKINLTLERFSHNLDKLLRMDKLSAPENGGVSCYKAVFGIYRSLKKLFEHEKKMALAVMEANAPFSNHKVEREVLCKKSGRPRINAGNCLGLSLEYWMDRRHVIPRTAKKQVSSSKGKEKMEMDSATEDEQSEDADSETNKIYSMTIECESSPSSMYTPIRVSDEWISGNIEKAPDAGDPDINNLLLNRSNIDWLEPPPTYLHLNPPEGENDAMNLDQAPGRLPNIRFIAKFNPPLIVPLSVAVTINNNLGLPELEIHATTFVGLALQPGEPDPGLEGPSTETTQEIRSEKMVLMLNRDGKEEQRKHTNSLYVPKSDYSRTIESLPFSHPRQLIEILPTLRQYAFTNSLLQHTFGQASPASAKKSTNTLLSPPLTPKSGQVDENALQLDVALSYSSPTPKLRIDLPRPASHSDTPSATPDFDLDSFLSSALQPATTGPISVAIEVMANAELMVTDQNLVPIPPANKDGDVDMEGAQKVSDKTKRISKALDISGDLGVWAGWLGREVERG</sequence>
<feature type="compositionally biased region" description="Polar residues" evidence="8">
    <location>
        <begin position="1"/>
        <end position="13"/>
    </location>
</feature>
<keyword evidence="6 7" id="KW-0539">Nucleus</keyword>
<dbReference type="InterPro" id="IPR019680">
    <property type="entry name" value="Mediator_Med1"/>
</dbReference>
<dbReference type="PANTHER" id="PTHR35041:SF4">
    <property type="entry name" value="MEDIATOR OF RNA POLYMERASE II TRANSCRIPTION SUBUNIT 1"/>
    <property type="match status" value="1"/>
</dbReference>
<dbReference type="AlphaFoldDB" id="A0A6A5YU30"/>
<evidence type="ECO:0000256" key="7">
    <source>
        <dbReference type="RuleBase" id="RU364059"/>
    </source>
</evidence>
<dbReference type="PANTHER" id="PTHR35041">
    <property type="entry name" value="MEDIATOR OF RNA POLYMERASE II TRANSCRIPTION SUBUNIT 1"/>
    <property type="match status" value="1"/>
</dbReference>
<evidence type="ECO:0000256" key="1">
    <source>
        <dbReference type="ARBA" id="ARBA00004123"/>
    </source>
</evidence>
<proteinExistence type="inferred from homology"/>
<accession>A0A6A5YU30</accession>
<evidence type="ECO:0000256" key="5">
    <source>
        <dbReference type="ARBA" id="ARBA00023163"/>
    </source>
</evidence>
<keyword evidence="5 7" id="KW-0804">Transcription</keyword>
<comment type="subcellular location">
    <subcellularLocation>
        <location evidence="1 7">Nucleus</location>
    </subcellularLocation>
</comment>
<feature type="region of interest" description="Disordered" evidence="8">
    <location>
        <begin position="290"/>
        <end position="321"/>
    </location>
</feature>
<feature type="domain" description="Mediator complex subunit Med1" evidence="9">
    <location>
        <begin position="85"/>
        <end position="537"/>
    </location>
</feature>
<evidence type="ECO:0000259" key="9">
    <source>
        <dbReference type="Pfam" id="PF10744"/>
    </source>
</evidence>
<feature type="region of interest" description="Disordered" evidence="8">
    <location>
        <begin position="1"/>
        <end position="29"/>
    </location>
</feature>
<name>A0A6A5YU30_9PLEO</name>
<reference evidence="10" key="1">
    <citation type="journal article" date="2020" name="Stud. Mycol.">
        <title>101 Dothideomycetes genomes: a test case for predicting lifestyles and emergence of pathogens.</title>
        <authorList>
            <person name="Haridas S."/>
            <person name="Albert R."/>
            <person name="Binder M."/>
            <person name="Bloem J."/>
            <person name="Labutti K."/>
            <person name="Salamov A."/>
            <person name="Andreopoulos B."/>
            <person name="Baker S."/>
            <person name="Barry K."/>
            <person name="Bills G."/>
            <person name="Bluhm B."/>
            <person name="Cannon C."/>
            <person name="Castanera R."/>
            <person name="Culley D."/>
            <person name="Daum C."/>
            <person name="Ezra D."/>
            <person name="Gonzalez J."/>
            <person name="Henrissat B."/>
            <person name="Kuo A."/>
            <person name="Liang C."/>
            <person name="Lipzen A."/>
            <person name="Lutzoni F."/>
            <person name="Magnuson J."/>
            <person name="Mondo S."/>
            <person name="Nolan M."/>
            <person name="Ohm R."/>
            <person name="Pangilinan J."/>
            <person name="Park H.-J."/>
            <person name="Ramirez L."/>
            <person name="Alfaro M."/>
            <person name="Sun H."/>
            <person name="Tritt A."/>
            <person name="Yoshinaga Y."/>
            <person name="Zwiers L.-H."/>
            <person name="Turgeon B."/>
            <person name="Goodwin S."/>
            <person name="Spatafora J."/>
            <person name="Crous P."/>
            <person name="Grigoriev I."/>
        </authorList>
    </citation>
    <scope>NUCLEOTIDE SEQUENCE</scope>
    <source>
        <strain evidence="10">CBS 627.86</strain>
    </source>
</reference>
<evidence type="ECO:0000256" key="8">
    <source>
        <dbReference type="SAM" id="MobiDB-lite"/>
    </source>
</evidence>
<feature type="region of interest" description="Disordered" evidence="8">
    <location>
        <begin position="582"/>
        <end position="601"/>
    </location>
</feature>
<comment type="similarity">
    <text evidence="2 7">Belongs to the Mediator complex subunit 1 family.</text>
</comment>
<evidence type="ECO:0000256" key="6">
    <source>
        <dbReference type="ARBA" id="ARBA00023242"/>
    </source>
</evidence>
<comment type="function">
    <text evidence="7">Component of the Mediator complex, a coactivator involved in the regulated transcription of nearly all RNA polymerase II-dependent genes. Mediator functions as a bridge to convey information from gene-specific regulatory proteins to the basal RNA polymerase II transcription machinery. Mediator is recruited to promoters by direct interactions with regulatory proteins and serves as a scaffold for the assembly of a functional preinitiation complex with RNA polymerase II and the general transcription factors.</text>
</comment>
<dbReference type="Proteomes" id="UP000799770">
    <property type="component" value="Unassembled WGS sequence"/>
</dbReference>
<keyword evidence="3 7" id="KW-0805">Transcription regulation</keyword>